<dbReference type="GO" id="GO:0005737">
    <property type="term" value="C:cytoplasm"/>
    <property type="evidence" value="ECO:0007669"/>
    <property type="project" value="TreeGrafter"/>
</dbReference>
<evidence type="ECO:0000259" key="2">
    <source>
        <dbReference type="Pfam" id="PF03959"/>
    </source>
</evidence>
<gene>
    <name evidence="3" type="ORF">IV203_030764</name>
</gene>
<proteinExistence type="predicted"/>
<keyword evidence="1 3" id="KW-0378">Hydrolase</keyword>
<dbReference type="InterPro" id="IPR005645">
    <property type="entry name" value="FSH-like_dom"/>
</dbReference>
<accession>A0A9K3Q203</accession>
<dbReference type="OrthoDB" id="414698at2759"/>
<evidence type="ECO:0000313" key="4">
    <source>
        <dbReference type="Proteomes" id="UP000693970"/>
    </source>
</evidence>
<feature type="domain" description="Serine hydrolase" evidence="2">
    <location>
        <begin position="89"/>
        <end position="282"/>
    </location>
</feature>
<dbReference type="PANTHER" id="PTHR48070">
    <property type="entry name" value="ESTERASE OVCA2"/>
    <property type="match status" value="1"/>
</dbReference>
<evidence type="ECO:0000256" key="1">
    <source>
        <dbReference type="ARBA" id="ARBA00022801"/>
    </source>
</evidence>
<comment type="caution">
    <text evidence="3">The sequence shown here is derived from an EMBL/GenBank/DDBJ whole genome shotgun (WGS) entry which is preliminary data.</text>
</comment>
<keyword evidence="4" id="KW-1185">Reference proteome</keyword>
<dbReference type="EMBL" id="JAGRRH010000006">
    <property type="protein sequence ID" value="KAG7368021.1"/>
    <property type="molecule type" value="Genomic_DNA"/>
</dbReference>
<dbReference type="AlphaFoldDB" id="A0A9K3Q203"/>
<dbReference type="Proteomes" id="UP000693970">
    <property type="component" value="Unassembled WGS sequence"/>
</dbReference>
<reference evidence="3" key="2">
    <citation type="submission" date="2021-04" db="EMBL/GenBank/DDBJ databases">
        <authorList>
            <person name="Podell S."/>
        </authorList>
    </citation>
    <scope>NUCLEOTIDE SEQUENCE</scope>
    <source>
        <strain evidence="3">Hildebrandi</strain>
    </source>
</reference>
<sequence>MMSTPVRDSFVGAVTFLFALQTSSSSVTTTTAFLLAGSNDHSNHQYSSNIQPARATTRTIRQRLFSQSNRIMEETEEQSSSGSYSPQATLRILALHGSEGDANEFPHRLLALNQTLMKHSINLDITAVQGPFPKGSGFSWWTMPPGVRSFNAKEYEGFEESATRVLDCWKNNDFDMVLGHSQGAILIASLMALNRVPYHPKRGYIFNGVSFPNPYTQDVATLTVVPTITPPFPPKILFILGRKDKITPNASGEQLREGFSKAGFQVDSCYHNGGHGFPQQNDPEALTTIARWIYDDNDSSTSKL</sequence>
<dbReference type="PANTHER" id="PTHR48070:SF6">
    <property type="entry name" value="ESTERASE OVCA2"/>
    <property type="match status" value="1"/>
</dbReference>
<dbReference type="GO" id="GO:0005634">
    <property type="term" value="C:nucleus"/>
    <property type="evidence" value="ECO:0007669"/>
    <property type="project" value="TreeGrafter"/>
</dbReference>
<organism evidence="3 4">
    <name type="scientific">Nitzschia inconspicua</name>
    <dbReference type="NCBI Taxonomy" id="303405"/>
    <lineage>
        <taxon>Eukaryota</taxon>
        <taxon>Sar</taxon>
        <taxon>Stramenopiles</taxon>
        <taxon>Ochrophyta</taxon>
        <taxon>Bacillariophyta</taxon>
        <taxon>Bacillariophyceae</taxon>
        <taxon>Bacillariophycidae</taxon>
        <taxon>Bacillariales</taxon>
        <taxon>Bacillariaceae</taxon>
        <taxon>Nitzschia</taxon>
    </lineage>
</organism>
<dbReference type="InterPro" id="IPR050593">
    <property type="entry name" value="LovG"/>
</dbReference>
<dbReference type="GO" id="GO:0016787">
    <property type="term" value="F:hydrolase activity"/>
    <property type="evidence" value="ECO:0007669"/>
    <property type="project" value="UniProtKB-KW"/>
</dbReference>
<protein>
    <submittedName>
        <fullName evidence="3">Serine hydrolase</fullName>
    </submittedName>
</protein>
<evidence type="ECO:0000313" key="3">
    <source>
        <dbReference type="EMBL" id="KAG7368021.1"/>
    </source>
</evidence>
<reference evidence="3" key="1">
    <citation type="journal article" date="2021" name="Sci. Rep.">
        <title>Diploid genomic architecture of Nitzschia inconspicua, an elite biomass production diatom.</title>
        <authorList>
            <person name="Oliver A."/>
            <person name="Podell S."/>
            <person name="Pinowska A."/>
            <person name="Traller J.C."/>
            <person name="Smith S.R."/>
            <person name="McClure R."/>
            <person name="Beliaev A."/>
            <person name="Bohutskyi P."/>
            <person name="Hill E.A."/>
            <person name="Rabines A."/>
            <person name="Zheng H."/>
            <person name="Allen L.Z."/>
            <person name="Kuo A."/>
            <person name="Grigoriev I.V."/>
            <person name="Allen A.E."/>
            <person name="Hazlebeck D."/>
            <person name="Allen E.E."/>
        </authorList>
    </citation>
    <scope>NUCLEOTIDE SEQUENCE</scope>
    <source>
        <strain evidence="3">Hildebrandi</strain>
    </source>
</reference>
<dbReference type="Pfam" id="PF03959">
    <property type="entry name" value="FSH1"/>
    <property type="match status" value="1"/>
</dbReference>
<name>A0A9K3Q203_9STRA</name>